<organism evidence="2 3">
    <name type="scientific">Pseudomonas gingeri</name>
    <dbReference type="NCBI Taxonomy" id="117681"/>
    <lineage>
        <taxon>Bacteria</taxon>
        <taxon>Pseudomonadati</taxon>
        <taxon>Pseudomonadota</taxon>
        <taxon>Gammaproteobacteria</taxon>
        <taxon>Pseudomonadales</taxon>
        <taxon>Pseudomonadaceae</taxon>
        <taxon>Pseudomonas</taxon>
    </lineage>
</organism>
<feature type="domain" description="DUF637" evidence="1">
    <location>
        <begin position="464"/>
        <end position="594"/>
    </location>
</feature>
<reference evidence="2 3" key="1">
    <citation type="submission" date="2020-04" db="EMBL/GenBank/DDBJ databases">
        <title>Molecular characterization of pseudomonads from Agaricus bisporus reveal novel blotch 2 pathogens in Western Europe.</title>
        <authorList>
            <person name="Taparia T."/>
            <person name="Krijger M."/>
            <person name="Haynes E."/>
            <person name="Elpinstone J.G."/>
            <person name="Noble R."/>
            <person name="Van Der Wolf J."/>
        </authorList>
    </citation>
    <scope>NUCLEOTIDE SEQUENCE [LARGE SCALE GENOMIC DNA]</scope>
    <source>
        <strain evidence="2 3">IPO3737</strain>
    </source>
</reference>
<dbReference type="InterPro" id="IPR025157">
    <property type="entry name" value="Hemagglutinin_rpt"/>
</dbReference>
<dbReference type="EMBL" id="JACAQD010000093">
    <property type="protein sequence ID" value="NWC37509.1"/>
    <property type="molecule type" value="Genomic_DNA"/>
</dbReference>
<dbReference type="InterPro" id="IPR006915">
    <property type="entry name" value="DUF637_hemagglutn_put"/>
</dbReference>
<dbReference type="AlphaFoldDB" id="A0A7Y7YJ72"/>
<sequence length="595" mass="61538">PVSRDNLVNMGLVEAGNRLDLLAATHLANMAGGITAGRDVGLTAVTGDVLNERTTTTHSSSDERYSQERTFVDSAARIEAANTLTVKAGNDISNNGSALQSGGDTSLSAGRDVNIASTQAGIKEAFGPQNNNSSISQNGSSVSVGNDLTVSAGRDIAAVASQIDAKRDISMTAAENLTLAAAANEGHSYSKTKTLTMQEDHVSQVATTVSAGGDVKLNAGKDMTLISSKIGAGDEAYLVAGDKLELLAAQDTDYSLLDMKKKGSFGNLKTRRDEVTDTVNVGSEINTGGNLTLKSNGDQRYQVAKLESGNDLTLDSGGAITFEGVKDLHQESHEKTNNNSFWNASKGKGNTDETLRQTQLTAAGAITIKAVEGLKIDIREVDQQSVSQTIDAMVKADPQLAWLKDAEQRGDVDWHQVKEIHDSFKYNNSGLGPASQLIIAIVMAAVVGPMVMTAMAGSSPAIAAGVAAIASNAAANATTSFINNGGNLGAVFKDLSSSDALKGYVISGMTAGLTAKYFDGWTGTKTDPVTGKVTGPALNTWTGVGQFAANQTLQAGTSTLLSKALGQGGNLSDALKGALFNTLAAVSFNAVGDYT</sequence>
<protein>
    <submittedName>
        <fullName evidence="2">DUF637 domain-containing protein</fullName>
    </submittedName>
</protein>
<dbReference type="Pfam" id="PF13332">
    <property type="entry name" value="Fil_haemagg_2"/>
    <property type="match status" value="4"/>
</dbReference>
<name>A0A7Y7YJ72_9PSED</name>
<feature type="non-terminal residue" evidence="2">
    <location>
        <position position="1"/>
    </location>
</feature>
<proteinExistence type="predicted"/>
<accession>A0A7Y7YJ72</accession>
<feature type="non-terminal residue" evidence="2">
    <location>
        <position position="595"/>
    </location>
</feature>
<gene>
    <name evidence="2" type="ORF">HX876_34765</name>
</gene>
<dbReference type="RefSeq" id="WP_177081212.1">
    <property type="nucleotide sequence ID" value="NZ_JACAQD010000093.1"/>
</dbReference>
<comment type="caution">
    <text evidence="2">The sequence shown here is derived from an EMBL/GenBank/DDBJ whole genome shotgun (WGS) entry which is preliminary data.</text>
</comment>
<dbReference type="GO" id="GO:0003824">
    <property type="term" value="F:catalytic activity"/>
    <property type="evidence" value="ECO:0007669"/>
    <property type="project" value="UniProtKB-ARBA"/>
</dbReference>
<evidence type="ECO:0000313" key="2">
    <source>
        <dbReference type="EMBL" id="NWC37509.1"/>
    </source>
</evidence>
<evidence type="ECO:0000259" key="1">
    <source>
        <dbReference type="Pfam" id="PF04830"/>
    </source>
</evidence>
<evidence type="ECO:0000313" key="3">
    <source>
        <dbReference type="Proteomes" id="UP000520592"/>
    </source>
</evidence>
<dbReference type="Pfam" id="PF04830">
    <property type="entry name" value="DUF637"/>
    <property type="match status" value="1"/>
</dbReference>
<dbReference type="Proteomes" id="UP000520592">
    <property type="component" value="Unassembled WGS sequence"/>
</dbReference>